<evidence type="ECO:0000256" key="2">
    <source>
        <dbReference type="SAM" id="SignalP"/>
    </source>
</evidence>
<keyword evidence="2" id="KW-0732">Signal</keyword>
<accession>A0ABR2W412</accession>
<organism evidence="3 4">
    <name type="scientific">Basidiobolus ranarum</name>
    <dbReference type="NCBI Taxonomy" id="34480"/>
    <lineage>
        <taxon>Eukaryota</taxon>
        <taxon>Fungi</taxon>
        <taxon>Fungi incertae sedis</taxon>
        <taxon>Zoopagomycota</taxon>
        <taxon>Entomophthoromycotina</taxon>
        <taxon>Basidiobolomycetes</taxon>
        <taxon>Basidiobolales</taxon>
        <taxon>Basidiobolaceae</taxon>
        <taxon>Basidiobolus</taxon>
    </lineage>
</organism>
<evidence type="ECO:0000256" key="1">
    <source>
        <dbReference type="SAM" id="MobiDB-lite"/>
    </source>
</evidence>
<dbReference type="Proteomes" id="UP001479436">
    <property type="component" value="Unassembled WGS sequence"/>
</dbReference>
<sequence length="336" mass="35460">MVKIQHSLFLFLGSALLAQGQSLYTATLTYPSETITWFVQTEWVTDTISAHTQLATVDAITYSETVSGGTFTEDDGRNVIVRTIPPETYTRSIPSTVLAASLQLTSISRTLFSSQFTSSFASEVITAVLTEGIPGDLYTITGPTIGGVAIGTVVEQLSSRSVINTIPGPTVTHPVGQGQEIIVTENGSPTTRFDSTSTFIETFSSTLVTRHIGTSSIFHLITITPSDSGSVSGISSSTGLPSPPPTVTFTQNVTASTTVGSTVIQTSVVLSTLGSGQPTSRPTQSAGGNTKCPKPTNSMSKKWSTTNSMTKSKCATKPKPTKCHPKKKSGNWSNDY</sequence>
<protein>
    <submittedName>
        <fullName evidence="3">Uncharacterized protein</fullName>
    </submittedName>
</protein>
<feature type="region of interest" description="Disordered" evidence="1">
    <location>
        <begin position="273"/>
        <end position="336"/>
    </location>
</feature>
<comment type="caution">
    <text evidence="3">The sequence shown here is derived from an EMBL/GenBank/DDBJ whole genome shotgun (WGS) entry which is preliminary data.</text>
</comment>
<evidence type="ECO:0000313" key="3">
    <source>
        <dbReference type="EMBL" id="KAK9719352.1"/>
    </source>
</evidence>
<feature type="chain" id="PRO_5045085015" evidence="2">
    <location>
        <begin position="21"/>
        <end position="336"/>
    </location>
</feature>
<keyword evidence="4" id="KW-1185">Reference proteome</keyword>
<feature type="compositionally biased region" description="Polar residues" evidence="1">
    <location>
        <begin position="295"/>
        <end position="309"/>
    </location>
</feature>
<feature type="compositionally biased region" description="Polar residues" evidence="1">
    <location>
        <begin position="273"/>
        <end position="288"/>
    </location>
</feature>
<proteinExistence type="predicted"/>
<gene>
    <name evidence="3" type="ORF">K7432_004857</name>
</gene>
<name>A0ABR2W412_9FUNG</name>
<feature type="signal peptide" evidence="2">
    <location>
        <begin position="1"/>
        <end position="20"/>
    </location>
</feature>
<evidence type="ECO:0000313" key="4">
    <source>
        <dbReference type="Proteomes" id="UP001479436"/>
    </source>
</evidence>
<feature type="compositionally biased region" description="Basic residues" evidence="1">
    <location>
        <begin position="314"/>
        <end position="329"/>
    </location>
</feature>
<dbReference type="EMBL" id="JASJQH010007052">
    <property type="protein sequence ID" value="KAK9719352.1"/>
    <property type="molecule type" value="Genomic_DNA"/>
</dbReference>
<reference evidence="3 4" key="1">
    <citation type="submission" date="2023-04" db="EMBL/GenBank/DDBJ databases">
        <title>Genome of Basidiobolus ranarum AG-B5.</title>
        <authorList>
            <person name="Stajich J.E."/>
            <person name="Carter-House D."/>
            <person name="Gryganskyi A."/>
        </authorList>
    </citation>
    <scope>NUCLEOTIDE SEQUENCE [LARGE SCALE GENOMIC DNA]</scope>
    <source>
        <strain evidence="3 4">AG-B5</strain>
    </source>
</reference>